<proteinExistence type="predicted"/>
<name>A0ABY2BGJ8_9ACTN</name>
<organism evidence="1 2">
    <name type="scientific">Kribbella orskensis</name>
    <dbReference type="NCBI Taxonomy" id="2512216"/>
    <lineage>
        <taxon>Bacteria</taxon>
        <taxon>Bacillati</taxon>
        <taxon>Actinomycetota</taxon>
        <taxon>Actinomycetes</taxon>
        <taxon>Propionibacteriales</taxon>
        <taxon>Kribbellaceae</taxon>
        <taxon>Kribbella</taxon>
    </lineage>
</organism>
<protein>
    <submittedName>
        <fullName evidence="1">Uncharacterized protein</fullName>
    </submittedName>
</protein>
<keyword evidence="2" id="KW-1185">Reference proteome</keyword>
<dbReference type="Pfam" id="PF20120">
    <property type="entry name" value="DUF6510"/>
    <property type="match status" value="1"/>
</dbReference>
<dbReference type="Proteomes" id="UP000295818">
    <property type="component" value="Unassembled WGS sequence"/>
</dbReference>
<reference evidence="1 2" key="1">
    <citation type="journal article" date="2015" name="Stand. Genomic Sci.">
        <title>Genomic Encyclopedia of Bacterial and Archaeal Type Strains, Phase III: the genomes of soil and plant-associated and newly described type strains.</title>
        <authorList>
            <person name="Whitman W.B."/>
            <person name="Woyke T."/>
            <person name="Klenk H.P."/>
            <person name="Zhou Y."/>
            <person name="Lilburn T.G."/>
            <person name="Beck B.J."/>
            <person name="De Vos P."/>
            <person name="Vandamme P."/>
            <person name="Eisen J.A."/>
            <person name="Garrity G."/>
            <person name="Hugenholtz P."/>
            <person name="Kyrpides N.C."/>
        </authorList>
    </citation>
    <scope>NUCLEOTIDE SEQUENCE [LARGE SCALE GENOMIC DNA]</scope>
    <source>
        <strain evidence="1 2">VKM Ac-2538</strain>
    </source>
</reference>
<dbReference type="InterPro" id="IPR045423">
    <property type="entry name" value="DUF6510"/>
</dbReference>
<dbReference type="EMBL" id="SLWM01000014">
    <property type="protein sequence ID" value="TCO17486.1"/>
    <property type="molecule type" value="Genomic_DNA"/>
</dbReference>
<gene>
    <name evidence="1" type="ORF">EV644_114134</name>
</gene>
<comment type="caution">
    <text evidence="1">The sequence shown here is derived from an EMBL/GenBank/DDBJ whole genome shotgun (WGS) entry which is preliminary data.</text>
</comment>
<sequence length="92" mass="9778">MTADEPTYLDGNAAAGALREVFAVDLTTAIGQCAGCGDSGVFAEARLYLDAPGMVARCKVCDDVLVRVVSTPRDTYLDFRGLTYLRIPNVSS</sequence>
<accession>A0ABY2BGJ8</accession>
<dbReference type="RefSeq" id="WP_132192327.1">
    <property type="nucleotide sequence ID" value="NZ_SLWM01000014.1"/>
</dbReference>
<evidence type="ECO:0000313" key="2">
    <source>
        <dbReference type="Proteomes" id="UP000295818"/>
    </source>
</evidence>
<evidence type="ECO:0000313" key="1">
    <source>
        <dbReference type="EMBL" id="TCO17486.1"/>
    </source>
</evidence>